<dbReference type="PIRSF" id="PIRSF016958">
    <property type="entry name" value="DUF858_MeTrfase_lik"/>
    <property type="match status" value="1"/>
</dbReference>
<comment type="similarity">
    <text evidence="1">Belongs to the methyltransferase superfamily. NTM1 family.</text>
</comment>
<organism evidence="12 13">
    <name type="scientific">Dermatophagoides pteronyssinus</name>
    <name type="common">European house dust mite</name>
    <dbReference type="NCBI Taxonomy" id="6956"/>
    <lineage>
        <taxon>Eukaryota</taxon>
        <taxon>Metazoa</taxon>
        <taxon>Ecdysozoa</taxon>
        <taxon>Arthropoda</taxon>
        <taxon>Chelicerata</taxon>
        <taxon>Arachnida</taxon>
        <taxon>Acari</taxon>
        <taxon>Acariformes</taxon>
        <taxon>Sarcoptiformes</taxon>
        <taxon>Astigmata</taxon>
        <taxon>Psoroptidia</taxon>
        <taxon>Analgoidea</taxon>
        <taxon>Pyroglyphidae</taxon>
        <taxon>Dermatophagoidinae</taxon>
        <taxon>Dermatophagoides</taxon>
    </lineage>
</organism>
<evidence type="ECO:0000313" key="12">
    <source>
        <dbReference type="Proteomes" id="UP000515146"/>
    </source>
</evidence>
<keyword evidence="12" id="KW-1185">Reference proteome</keyword>
<evidence type="ECO:0000256" key="10">
    <source>
        <dbReference type="ARBA" id="ARBA00048167"/>
    </source>
</evidence>
<evidence type="ECO:0000313" key="13">
    <source>
        <dbReference type="RefSeq" id="XP_027205430.1"/>
    </source>
</evidence>
<dbReference type="GO" id="GO:0071885">
    <property type="term" value="F:N-terminal protein N-methyltransferase activity"/>
    <property type="evidence" value="ECO:0007669"/>
    <property type="project" value="UniProtKB-EC"/>
</dbReference>
<dbReference type="Proteomes" id="UP000515146">
    <property type="component" value="Unplaced"/>
</dbReference>
<dbReference type="Gene3D" id="3.40.50.150">
    <property type="entry name" value="Vaccinia Virus protein VP39"/>
    <property type="match status" value="1"/>
</dbReference>
<dbReference type="PANTHER" id="PTHR12753:SF0">
    <property type="entry name" value="ALPHA N-TERMINAL PROTEIN METHYLTRANSFERASE 1"/>
    <property type="match status" value="1"/>
</dbReference>
<proteinExistence type="inferred from homology"/>
<evidence type="ECO:0000256" key="7">
    <source>
        <dbReference type="ARBA" id="ARBA00043129"/>
    </source>
</evidence>
<dbReference type="OMA" id="ESSISYW"/>
<dbReference type="Pfam" id="PF05891">
    <property type="entry name" value="Methyltransf_PK"/>
    <property type="match status" value="1"/>
</dbReference>
<evidence type="ECO:0000256" key="8">
    <source>
        <dbReference type="ARBA" id="ARBA00047306"/>
    </source>
</evidence>
<dbReference type="SUPFAM" id="SSF53335">
    <property type="entry name" value="S-adenosyl-L-methionine-dependent methyltransferases"/>
    <property type="match status" value="1"/>
</dbReference>
<evidence type="ECO:0000256" key="4">
    <source>
        <dbReference type="ARBA" id="ARBA00022691"/>
    </source>
</evidence>
<evidence type="ECO:0000256" key="2">
    <source>
        <dbReference type="ARBA" id="ARBA00022603"/>
    </source>
</evidence>
<dbReference type="KEGG" id="dpte:113799039"/>
<dbReference type="GO" id="GO:0032259">
    <property type="term" value="P:methylation"/>
    <property type="evidence" value="ECO:0007669"/>
    <property type="project" value="UniProtKB-KW"/>
</dbReference>
<evidence type="ECO:0000256" key="3">
    <source>
        <dbReference type="ARBA" id="ARBA00022679"/>
    </source>
</evidence>
<gene>
    <name evidence="13" type="primary">LOC113799039</name>
</gene>
<evidence type="ECO:0000256" key="1">
    <source>
        <dbReference type="ARBA" id="ARBA00009059"/>
    </source>
</evidence>
<accession>A0A6P6YJJ1</accession>
<evidence type="ECO:0000256" key="11">
    <source>
        <dbReference type="PIRSR" id="PIRSR016958-1"/>
    </source>
</evidence>
<dbReference type="CDD" id="cd02440">
    <property type="entry name" value="AdoMet_MTases"/>
    <property type="match status" value="1"/>
</dbReference>
<feature type="binding site" evidence="11">
    <location>
        <position position="61"/>
    </location>
    <ligand>
        <name>S-adenosyl-L-methionine</name>
        <dbReference type="ChEBI" id="CHEBI:59789"/>
    </ligand>
</feature>
<dbReference type="GO" id="GO:0005737">
    <property type="term" value="C:cytoplasm"/>
    <property type="evidence" value="ECO:0007669"/>
    <property type="project" value="TreeGrafter"/>
</dbReference>
<evidence type="ECO:0000256" key="9">
    <source>
        <dbReference type="ARBA" id="ARBA00047885"/>
    </source>
</evidence>
<keyword evidence="2" id="KW-0489">Methyltransferase</keyword>
<keyword evidence="4 11" id="KW-0949">S-adenosyl-L-methionine</keyword>
<protein>
    <recommendedName>
        <fullName evidence="6">Alpha N-terminal protein methyltransferase 1</fullName>
        <ecNumber evidence="5">2.1.1.244</ecNumber>
    </recommendedName>
    <alternativeName>
        <fullName evidence="7">X-Pro-Lys N-terminal protein methyltransferase 1</fullName>
    </alternativeName>
</protein>
<dbReference type="OrthoDB" id="1298661at2759"/>
<evidence type="ECO:0000256" key="6">
    <source>
        <dbReference type="ARBA" id="ARBA00039449"/>
    </source>
</evidence>
<dbReference type="RefSeq" id="XP_027205430.1">
    <property type="nucleotide sequence ID" value="XM_027349629.1"/>
</dbReference>
<comment type="catalytic activity">
    <reaction evidence="8">
        <text>N-terminal L-seryl-L-prolyl-L-lysyl-[protein] + 3 S-adenosyl-L-methionine = N-terminal N,N,N-trimethyl-L-seryl-L-prolyl-L-lysyl-[protein] + 3 S-adenosyl-L-homocysteine + 3 H(+)</text>
        <dbReference type="Rhea" id="RHEA:54724"/>
        <dbReference type="Rhea" id="RHEA-COMP:13789"/>
        <dbReference type="Rhea" id="RHEA-COMP:13973"/>
        <dbReference type="ChEBI" id="CHEBI:15378"/>
        <dbReference type="ChEBI" id="CHEBI:57856"/>
        <dbReference type="ChEBI" id="CHEBI:59789"/>
        <dbReference type="ChEBI" id="CHEBI:138061"/>
        <dbReference type="ChEBI" id="CHEBI:138317"/>
        <dbReference type="EC" id="2.1.1.244"/>
    </reaction>
</comment>
<comment type="catalytic activity">
    <reaction evidence="9">
        <text>N-terminal L-prolyl-L-prolyl-L-lysyl-[protein] + 2 S-adenosyl-L-methionine = N-terminal N,N-dimethyl-L-prolyl-L-prolyl-L-lysyl-[protein] + 2 S-adenosyl-L-homocysteine + 2 H(+)</text>
        <dbReference type="Rhea" id="RHEA:54736"/>
        <dbReference type="Rhea" id="RHEA-COMP:13787"/>
        <dbReference type="Rhea" id="RHEA-COMP:13974"/>
        <dbReference type="ChEBI" id="CHEBI:15378"/>
        <dbReference type="ChEBI" id="CHEBI:57856"/>
        <dbReference type="ChEBI" id="CHEBI:59789"/>
        <dbReference type="ChEBI" id="CHEBI:138059"/>
        <dbReference type="ChEBI" id="CHEBI:138318"/>
        <dbReference type="EC" id="2.1.1.244"/>
    </reaction>
</comment>
<evidence type="ECO:0000256" key="5">
    <source>
        <dbReference type="ARBA" id="ARBA00039112"/>
    </source>
</evidence>
<feature type="binding site" evidence="11">
    <location>
        <position position="66"/>
    </location>
    <ligand>
        <name>S-adenosyl-L-methionine</name>
        <dbReference type="ChEBI" id="CHEBI:59789"/>
    </ligand>
</feature>
<feature type="binding site" evidence="11">
    <location>
        <position position="125"/>
    </location>
    <ligand>
        <name>S-adenosyl-L-methionine</name>
        <dbReference type="ChEBI" id="CHEBI:59789"/>
    </ligand>
</feature>
<reference evidence="13" key="1">
    <citation type="submission" date="2025-08" db="UniProtKB">
        <authorList>
            <consortium name="RefSeq"/>
        </authorList>
    </citation>
    <scope>IDENTIFICATION</scope>
    <source>
        <strain evidence="13">Airmid</strain>
    </source>
</reference>
<keyword evidence="3" id="KW-0808">Transferase</keyword>
<dbReference type="AlphaFoldDB" id="A0A6P6YJJ1"/>
<dbReference type="InParanoid" id="A0A6P6YJJ1"/>
<comment type="catalytic activity">
    <reaction evidence="10">
        <text>N-terminal L-alanyl-L-prolyl-L-lysyl-[protein] + 3 S-adenosyl-L-methionine = N-terminal N,N,N-trimethyl-L-alanyl-L-prolyl-L-lysyl-[protein] + 3 S-adenosyl-L-homocysteine + 3 H(+)</text>
        <dbReference type="Rhea" id="RHEA:54712"/>
        <dbReference type="Rhea" id="RHEA-COMP:13785"/>
        <dbReference type="Rhea" id="RHEA-COMP:13971"/>
        <dbReference type="ChEBI" id="CHEBI:15378"/>
        <dbReference type="ChEBI" id="CHEBI:57856"/>
        <dbReference type="ChEBI" id="CHEBI:59789"/>
        <dbReference type="ChEBI" id="CHEBI:138057"/>
        <dbReference type="ChEBI" id="CHEBI:138315"/>
        <dbReference type="EC" id="2.1.1.244"/>
    </reaction>
</comment>
<sequence>MSESSISYWKEKQATLHDILGGQLQIANTDILNSHRFLQKAVKAQNKSGVLFAYERSADVGAGIGRVTAGVLQKCFKHVDLYEPVDHLLQEAKRLTDQTKCSYYCSSIAQFISSDAVMYNCVWLQWVLMYADDTQVVALLSACRQKLQKNGVIIVKENYSESNEVEVDAADFSTCRPLARWQKLFERSQCKILLWETVPHWPDRLYKIFAAALVL</sequence>
<dbReference type="InterPro" id="IPR029063">
    <property type="entry name" value="SAM-dependent_MTases_sf"/>
</dbReference>
<dbReference type="PANTHER" id="PTHR12753">
    <property type="entry name" value="AD-003 - RELATED"/>
    <property type="match status" value="1"/>
</dbReference>
<dbReference type="EC" id="2.1.1.244" evidence="5"/>
<dbReference type="InterPro" id="IPR008576">
    <property type="entry name" value="MeTrfase_NTM1"/>
</dbReference>
<name>A0A6P6YJJ1_DERPT</name>